<evidence type="ECO:0000256" key="2">
    <source>
        <dbReference type="ARBA" id="ARBA00023125"/>
    </source>
</evidence>
<sequence length="221" mass="24668">MPYKIALVDDKPYVLKTLQAELTESGLAIISFTANNGEHFLQQLEALKPEEYPQVVLMDIDMPVMNGIQAVRTASIRYPSILYIMLTVFDDDDKLFDALRAGAHGYLLKEERSDVILRSVEEVIEKKGAPMSPRIARKTLQLLLNEPSGPAGSNIENSGLSAREIEILQSMVAGLDYKQIGEKLFISPNTVRNHISKIYDKLHISSKAEAIKLAIKNKWTG</sequence>
<dbReference type="Pfam" id="PF00072">
    <property type="entry name" value="Response_reg"/>
    <property type="match status" value="1"/>
</dbReference>
<dbReference type="PRINTS" id="PR00038">
    <property type="entry name" value="HTHLUXR"/>
</dbReference>
<evidence type="ECO:0000259" key="5">
    <source>
        <dbReference type="PROSITE" id="PS50110"/>
    </source>
</evidence>
<dbReference type="PANTHER" id="PTHR43214">
    <property type="entry name" value="TWO-COMPONENT RESPONSE REGULATOR"/>
    <property type="match status" value="1"/>
</dbReference>
<evidence type="ECO:0000256" key="1">
    <source>
        <dbReference type="ARBA" id="ARBA00022553"/>
    </source>
</evidence>
<accession>A0ABW9ZX97</accession>
<dbReference type="InterPro" id="IPR000792">
    <property type="entry name" value="Tscrpt_reg_LuxR_C"/>
</dbReference>
<dbReference type="InterPro" id="IPR058245">
    <property type="entry name" value="NreC/VraR/RcsB-like_REC"/>
</dbReference>
<dbReference type="CDD" id="cd17535">
    <property type="entry name" value="REC_NarL-like"/>
    <property type="match status" value="1"/>
</dbReference>
<dbReference type="SUPFAM" id="SSF46894">
    <property type="entry name" value="C-terminal effector domain of the bipartite response regulators"/>
    <property type="match status" value="1"/>
</dbReference>
<dbReference type="PROSITE" id="PS50110">
    <property type="entry name" value="RESPONSE_REGULATORY"/>
    <property type="match status" value="1"/>
</dbReference>
<evidence type="ECO:0000259" key="4">
    <source>
        <dbReference type="PROSITE" id="PS50043"/>
    </source>
</evidence>
<reference evidence="6 7" key="1">
    <citation type="submission" date="2020-01" db="EMBL/GenBank/DDBJ databases">
        <title>Genome analysis.</title>
        <authorList>
            <person name="Wu S."/>
            <person name="Wang G."/>
        </authorList>
    </citation>
    <scope>NUCLEOTIDE SEQUENCE [LARGE SCALE GENOMIC DNA]</scope>
    <source>
        <strain evidence="6 7">SYL130</strain>
    </source>
</reference>
<dbReference type="SMART" id="SM00421">
    <property type="entry name" value="HTH_LUXR"/>
    <property type="match status" value="1"/>
</dbReference>
<dbReference type="InterPro" id="IPR001789">
    <property type="entry name" value="Sig_transdc_resp-reg_receiver"/>
</dbReference>
<name>A0ABW9ZX97_9BACT</name>
<keyword evidence="1 3" id="KW-0597">Phosphoprotein</keyword>
<gene>
    <name evidence="6" type="ORF">GWC95_10420</name>
</gene>
<dbReference type="Gene3D" id="3.40.50.2300">
    <property type="match status" value="1"/>
</dbReference>
<feature type="modified residue" description="4-aspartylphosphate" evidence="3">
    <location>
        <position position="59"/>
    </location>
</feature>
<feature type="domain" description="Response regulatory" evidence="5">
    <location>
        <begin position="4"/>
        <end position="124"/>
    </location>
</feature>
<dbReference type="SUPFAM" id="SSF52172">
    <property type="entry name" value="CheY-like"/>
    <property type="match status" value="1"/>
</dbReference>
<dbReference type="InterPro" id="IPR016032">
    <property type="entry name" value="Sig_transdc_resp-reg_C-effctor"/>
</dbReference>
<dbReference type="CDD" id="cd06170">
    <property type="entry name" value="LuxR_C_like"/>
    <property type="match status" value="1"/>
</dbReference>
<keyword evidence="7" id="KW-1185">Reference proteome</keyword>
<dbReference type="SMART" id="SM00448">
    <property type="entry name" value="REC"/>
    <property type="match status" value="1"/>
</dbReference>
<dbReference type="InterPro" id="IPR036388">
    <property type="entry name" value="WH-like_DNA-bd_sf"/>
</dbReference>
<feature type="domain" description="HTH luxR-type" evidence="4">
    <location>
        <begin position="153"/>
        <end position="218"/>
    </location>
</feature>
<comment type="caution">
    <text evidence="6">The sequence shown here is derived from an EMBL/GenBank/DDBJ whole genome shotgun (WGS) entry which is preliminary data.</text>
</comment>
<organism evidence="6 7">
    <name type="scientific">Sediminibacterium roseum</name>
    <dbReference type="NCBI Taxonomy" id="1978412"/>
    <lineage>
        <taxon>Bacteria</taxon>
        <taxon>Pseudomonadati</taxon>
        <taxon>Bacteroidota</taxon>
        <taxon>Chitinophagia</taxon>
        <taxon>Chitinophagales</taxon>
        <taxon>Chitinophagaceae</taxon>
        <taxon>Sediminibacterium</taxon>
    </lineage>
</organism>
<dbReference type="Proteomes" id="UP000753802">
    <property type="component" value="Unassembled WGS sequence"/>
</dbReference>
<dbReference type="EMBL" id="JAACJS010000012">
    <property type="protein sequence ID" value="NCI50337.1"/>
    <property type="molecule type" value="Genomic_DNA"/>
</dbReference>
<evidence type="ECO:0000313" key="6">
    <source>
        <dbReference type="EMBL" id="NCI50337.1"/>
    </source>
</evidence>
<keyword evidence="2" id="KW-0238">DNA-binding</keyword>
<protein>
    <submittedName>
        <fullName evidence="6">Response regulator transcription factor</fullName>
    </submittedName>
</protein>
<evidence type="ECO:0000313" key="7">
    <source>
        <dbReference type="Proteomes" id="UP000753802"/>
    </source>
</evidence>
<proteinExistence type="predicted"/>
<dbReference type="PANTHER" id="PTHR43214:SF43">
    <property type="entry name" value="TWO-COMPONENT RESPONSE REGULATOR"/>
    <property type="match status" value="1"/>
</dbReference>
<dbReference type="PROSITE" id="PS50043">
    <property type="entry name" value="HTH_LUXR_2"/>
    <property type="match status" value="1"/>
</dbReference>
<dbReference type="Gene3D" id="1.10.10.10">
    <property type="entry name" value="Winged helix-like DNA-binding domain superfamily/Winged helix DNA-binding domain"/>
    <property type="match status" value="1"/>
</dbReference>
<dbReference type="InterPro" id="IPR039420">
    <property type="entry name" value="WalR-like"/>
</dbReference>
<dbReference type="InterPro" id="IPR011006">
    <property type="entry name" value="CheY-like_superfamily"/>
</dbReference>
<evidence type="ECO:0000256" key="3">
    <source>
        <dbReference type="PROSITE-ProRule" id="PRU00169"/>
    </source>
</evidence>
<dbReference type="Pfam" id="PF00196">
    <property type="entry name" value="GerE"/>
    <property type="match status" value="1"/>
</dbReference>
<dbReference type="RefSeq" id="WP_161818639.1">
    <property type="nucleotide sequence ID" value="NZ_JAACJS010000012.1"/>
</dbReference>